<keyword evidence="9 13" id="KW-0418">Kinase</keyword>
<keyword evidence="10 13" id="KW-0067">ATP-binding</keyword>
<dbReference type="GO" id="GO:0009244">
    <property type="term" value="P:lipopolysaccharide core region biosynthetic process"/>
    <property type="evidence" value="ECO:0007669"/>
    <property type="project" value="TreeGrafter"/>
</dbReference>
<evidence type="ECO:0000256" key="3">
    <source>
        <dbReference type="ARBA" id="ARBA00012071"/>
    </source>
</evidence>
<organism evidence="14">
    <name type="scientific">Candidatus Kentrum sp. FW</name>
    <dbReference type="NCBI Taxonomy" id="2126338"/>
    <lineage>
        <taxon>Bacteria</taxon>
        <taxon>Pseudomonadati</taxon>
        <taxon>Pseudomonadota</taxon>
        <taxon>Gammaproteobacteria</taxon>
        <taxon>Candidatus Kentrum</taxon>
    </lineage>
</organism>
<comment type="similarity">
    <text evidence="13">Belongs to the LpxK family.</text>
</comment>
<keyword evidence="6 13" id="KW-0441">Lipid A biosynthesis</keyword>
<gene>
    <name evidence="13" type="primary">lpxK</name>
    <name evidence="14" type="ORF">BECKFW1821A_GA0114235_101241</name>
</gene>
<comment type="pathway">
    <text evidence="2 13">Glycolipid biosynthesis; lipid IV(A) biosynthesis; lipid IV(A) from (3R)-3-hydroxytetradecanoyl-[acyl-carrier-protein] and UDP-N-acetyl-alpha-D-glucosamine: step 6/6.</text>
</comment>
<dbReference type="GO" id="GO:0009029">
    <property type="term" value="F:lipid-A 4'-kinase activity"/>
    <property type="evidence" value="ECO:0007669"/>
    <property type="project" value="UniProtKB-UniRule"/>
</dbReference>
<protein>
    <recommendedName>
        <fullName evidence="4 13">Tetraacyldisaccharide 4'-kinase</fullName>
        <ecNumber evidence="3 13">2.7.1.130</ecNumber>
    </recommendedName>
    <alternativeName>
        <fullName evidence="12 13">Lipid A 4'-kinase</fullName>
    </alternativeName>
</protein>
<evidence type="ECO:0000313" key="14">
    <source>
        <dbReference type="EMBL" id="VFJ46186.1"/>
    </source>
</evidence>
<evidence type="ECO:0000256" key="6">
    <source>
        <dbReference type="ARBA" id="ARBA00022556"/>
    </source>
</evidence>
<dbReference type="SUPFAM" id="SSF52540">
    <property type="entry name" value="P-loop containing nucleoside triphosphate hydrolases"/>
    <property type="match status" value="1"/>
</dbReference>
<evidence type="ECO:0000256" key="10">
    <source>
        <dbReference type="ARBA" id="ARBA00022840"/>
    </source>
</evidence>
<dbReference type="GO" id="GO:0005524">
    <property type="term" value="F:ATP binding"/>
    <property type="evidence" value="ECO:0007669"/>
    <property type="project" value="UniProtKB-UniRule"/>
</dbReference>
<keyword evidence="7 13" id="KW-0808">Transferase</keyword>
<evidence type="ECO:0000256" key="12">
    <source>
        <dbReference type="ARBA" id="ARBA00029757"/>
    </source>
</evidence>
<dbReference type="EC" id="2.7.1.130" evidence="3 13"/>
<sequence>MYLRTIPTDMLTPRLVLPRAWYREHHPLGYALAPLARLFCLAVSARRFAYRNRLVATHHPGVPVIVVGNITAGGTGKTPLIIWLANFLRAHHFRPAIIVRGYGGKADHWPQEARADTDPYLVGDEAVLLARRAACRVMAAPDRVAGARALIARADCNLILSDDGLQHYALERDLEIAVTDGVLGHGNGRCLPAGPLREPVSRLATVDFVIKHLPFHGHEDPEQRPGGNTMGAATEWTMRLIPGDPRDVASGRVTRPLDSFRALPVHAVCGIGHPERFFRTLRQLGLDIRPHAFPDHHAFLPRDLAFEDGLPILMTEKDAVKCRRFADPRCWYLPVEAEPEPAFGPRLLRALWNLGSFSPEISPKVSPKIPSGY</sequence>
<keyword evidence="11 13" id="KW-0443">Lipid metabolism</keyword>
<comment type="function">
    <text evidence="1 13">Transfers the gamma-phosphate of ATP to the 4'-position of a tetraacyldisaccharide 1-phosphate intermediate (termed DS-1-P) to form tetraacyldisaccharide 1,4'-bis-phosphate (lipid IVA).</text>
</comment>
<dbReference type="GO" id="GO:0005886">
    <property type="term" value="C:plasma membrane"/>
    <property type="evidence" value="ECO:0007669"/>
    <property type="project" value="TreeGrafter"/>
</dbReference>
<dbReference type="InterPro" id="IPR027417">
    <property type="entry name" value="P-loop_NTPase"/>
</dbReference>
<evidence type="ECO:0000256" key="9">
    <source>
        <dbReference type="ARBA" id="ARBA00022777"/>
    </source>
</evidence>
<dbReference type="PANTHER" id="PTHR42724:SF1">
    <property type="entry name" value="TETRAACYLDISACCHARIDE 4'-KINASE, MITOCHONDRIAL-RELATED"/>
    <property type="match status" value="1"/>
</dbReference>
<dbReference type="GO" id="GO:0009245">
    <property type="term" value="P:lipid A biosynthetic process"/>
    <property type="evidence" value="ECO:0007669"/>
    <property type="project" value="UniProtKB-UniRule"/>
</dbReference>
<evidence type="ECO:0000256" key="13">
    <source>
        <dbReference type="HAMAP-Rule" id="MF_00409"/>
    </source>
</evidence>
<accession>A0A450S3G0</accession>
<dbReference type="UniPathway" id="UPA00359">
    <property type="reaction ID" value="UER00482"/>
</dbReference>
<keyword evidence="8 13" id="KW-0547">Nucleotide-binding</keyword>
<dbReference type="Pfam" id="PF02606">
    <property type="entry name" value="LpxK"/>
    <property type="match status" value="1"/>
</dbReference>
<dbReference type="NCBIfam" id="TIGR00682">
    <property type="entry name" value="lpxK"/>
    <property type="match status" value="1"/>
</dbReference>
<name>A0A450S3G0_9GAMM</name>
<feature type="binding site" evidence="13">
    <location>
        <begin position="71"/>
        <end position="78"/>
    </location>
    <ligand>
        <name>ATP</name>
        <dbReference type="ChEBI" id="CHEBI:30616"/>
    </ligand>
</feature>
<evidence type="ECO:0000256" key="1">
    <source>
        <dbReference type="ARBA" id="ARBA00002274"/>
    </source>
</evidence>
<dbReference type="HAMAP" id="MF_00409">
    <property type="entry name" value="LpxK"/>
    <property type="match status" value="1"/>
</dbReference>
<evidence type="ECO:0000256" key="4">
    <source>
        <dbReference type="ARBA" id="ARBA00016436"/>
    </source>
</evidence>
<evidence type="ECO:0000256" key="2">
    <source>
        <dbReference type="ARBA" id="ARBA00004870"/>
    </source>
</evidence>
<dbReference type="InterPro" id="IPR003758">
    <property type="entry name" value="LpxK"/>
</dbReference>
<evidence type="ECO:0000256" key="7">
    <source>
        <dbReference type="ARBA" id="ARBA00022679"/>
    </source>
</evidence>
<evidence type="ECO:0000256" key="8">
    <source>
        <dbReference type="ARBA" id="ARBA00022741"/>
    </source>
</evidence>
<comment type="catalytic activity">
    <reaction evidence="13">
        <text>a lipid A disaccharide + ATP = a lipid IVA + ADP + H(+)</text>
        <dbReference type="Rhea" id="RHEA:67840"/>
        <dbReference type="ChEBI" id="CHEBI:15378"/>
        <dbReference type="ChEBI" id="CHEBI:30616"/>
        <dbReference type="ChEBI" id="CHEBI:176343"/>
        <dbReference type="ChEBI" id="CHEBI:176425"/>
        <dbReference type="ChEBI" id="CHEBI:456216"/>
        <dbReference type="EC" id="2.7.1.130"/>
    </reaction>
</comment>
<dbReference type="AlphaFoldDB" id="A0A450S3G0"/>
<evidence type="ECO:0000256" key="5">
    <source>
        <dbReference type="ARBA" id="ARBA00022516"/>
    </source>
</evidence>
<evidence type="ECO:0000256" key="11">
    <source>
        <dbReference type="ARBA" id="ARBA00023098"/>
    </source>
</evidence>
<dbReference type="PANTHER" id="PTHR42724">
    <property type="entry name" value="TETRAACYLDISACCHARIDE 4'-KINASE"/>
    <property type="match status" value="1"/>
</dbReference>
<reference evidence="14" key="1">
    <citation type="submission" date="2019-02" db="EMBL/GenBank/DDBJ databases">
        <authorList>
            <person name="Gruber-Vodicka R. H."/>
            <person name="Seah K. B. B."/>
        </authorList>
    </citation>
    <scope>NUCLEOTIDE SEQUENCE</scope>
    <source>
        <strain evidence="14">BECK_BZ15</strain>
    </source>
</reference>
<proteinExistence type="inferred from homology"/>
<keyword evidence="5 13" id="KW-0444">Lipid biosynthesis</keyword>
<dbReference type="EMBL" id="CAADEW010000012">
    <property type="protein sequence ID" value="VFJ46186.1"/>
    <property type="molecule type" value="Genomic_DNA"/>
</dbReference>